<dbReference type="Proteomes" id="UP000827092">
    <property type="component" value="Unassembled WGS sequence"/>
</dbReference>
<proteinExistence type="predicted"/>
<comment type="caution">
    <text evidence="2">The sequence shown here is derived from an EMBL/GenBank/DDBJ whole genome shotgun (WGS) entry which is preliminary data.</text>
</comment>
<gene>
    <name evidence="2" type="ORF">JTE90_010815</name>
</gene>
<dbReference type="AlphaFoldDB" id="A0AAV6V5L4"/>
<dbReference type="EMBL" id="JAFNEN010000169">
    <property type="protein sequence ID" value="KAG8190951.1"/>
    <property type="molecule type" value="Genomic_DNA"/>
</dbReference>
<feature type="region of interest" description="Disordered" evidence="1">
    <location>
        <begin position="1"/>
        <end position="21"/>
    </location>
</feature>
<organism evidence="2 3">
    <name type="scientific">Oedothorax gibbosus</name>
    <dbReference type="NCBI Taxonomy" id="931172"/>
    <lineage>
        <taxon>Eukaryota</taxon>
        <taxon>Metazoa</taxon>
        <taxon>Ecdysozoa</taxon>
        <taxon>Arthropoda</taxon>
        <taxon>Chelicerata</taxon>
        <taxon>Arachnida</taxon>
        <taxon>Araneae</taxon>
        <taxon>Araneomorphae</taxon>
        <taxon>Entelegynae</taxon>
        <taxon>Araneoidea</taxon>
        <taxon>Linyphiidae</taxon>
        <taxon>Erigoninae</taxon>
        <taxon>Oedothorax</taxon>
    </lineage>
</organism>
<reference evidence="2 3" key="1">
    <citation type="journal article" date="2022" name="Nat. Ecol. Evol.">
        <title>A masculinizing supergene underlies an exaggerated male reproductive morph in a spider.</title>
        <authorList>
            <person name="Hendrickx F."/>
            <person name="De Corte Z."/>
            <person name="Sonet G."/>
            <person name="Van Belleghem S.M."/>
            <person name="Kostlbacher S."/>
            <person name="Vangestel C."/>
        </authorList>
    </citation>
    <scope>NUCLEOTIDE SEQUENCE [LARGE SCALE GENOMIC DNA]</scope>
    <source>
        <strain evidence="2">W744_W776</strain>
    </source>
</reference>
<feature type="compositionally biased region" description="Polar residues" evidence="1">
    <location>
        <begin position="11"/>
        <end position="21"/>
    </location>
</feature>
<protein>
    <submittedName>
        <fullName evidence="2">Uncharacterized protein</fullName>
    </submittedName>
</protein>
<sequence>MRLLRNGSRPMDSTQRQWKEQTGNIKNAENFTFYPKVTLKASIDLQILHGHQFAIFKAMSSSKTLSGFILHIPTHFNDLTPSLQKLSSPFEKVFISVGGSPSLEPL</sequence>
<evidence type="ECO:0000313" key="2">
    <source>
        <dbReference type="EMBL" id="KAG8190951.1"/>
    </source>
</evidence>
<accession>A0AAV6V5L4</accession>
<name>A0AAV6V5L4_9ARAC</name>
<evidence type="ECO:0000256" key="1">
    <source>
        <dbReference type="SAM" id="MobiDB-lite"/>
    </source>
</evidence>
<keyword evidence="3" id="KW-1185">Reference proteome</keyword>
<evidence type="ECO:0000313" key="3">
    <source>
        <dbReference type="Proteomes" id="UP000827092"/>
    </source>
</evidence>